<gene>
    <name evidence="2" type="ORF">ERX46_09415</name>
</gene>
<dbReference type="InterPro" id="IPR056695">
    <property type="entry name" value="DUF7793"/>
</dbReference>
<evidence type="ECO:0000313" key="2">
    <source>
        <dbReference type="EMBL" id="RYM34166.1"/>
    </source>
</evidence>
<comment type="caution">
    <text evidence="2">The sequence shown here is derived from an EMBL/GenBank/DDBJ whole genome shotgun (WGS) entry which is preliminary data.</text>
</comment>
<dbReference type="AlphaFoldDB" id="A0A4V1WFS0"/>
<proteinExistence type="predicted"/>
<sequence length="130" mass="14697">MEVVLKKSLGFVDIVIYDNAIFHSHILSKTPLTLSQVKEVYEFRLSVMGDKKALMLSTGADRYIVPTQDAIDYIQSKDRTLSIKADAFVIKSFSQRLFIKTATGLKKMATPISFFSTDSRAIEWLLSIKD</sequence>
<protein>
    <recommendedName>
        <fullName evidence="1">DUF7793 domain-containing protein</fullName>
    </recommendedName>
</protein>
<name>A0A4V1WFS0_9FLAO</name>
<organism evidence="2 3">
    <name type="scientific">Brumimicrobium glaciale</name>
    <dbReference type="NCBI Taxonomy" id="200475"/>
    <lineage>
        <taxon>Bacteria</taxon>
        <taxon>Pseudomonadati</taxon>
        <taxon>Bacteroidota</taxon>
        <taxon>Flavobacteriia</taxon>
        <taxon>Flavobacteriales</taxon>
        <taxon>Crocinitomicaceae</taxon>
        <taxon>Brumimicrobium</taxon>
    </lineage>
</organism>
<accession>A0A4V1WFS0</accession>
<dbReference type="Pfam" id="PF25056">
    <property type="entry name" value="DUF7793"/>
    <property type="match status" value="1"/>
</dbReference>
<dbReference type="RefSeq" id="WP_130093607.1">
    <property type="nucleotide sequence ID" value="NZ_SETE01000003.1"/>
</dbReference>
<dbReference type="Proteomes" id="UP000293952">
    <property type="component" value="Unassembled WGS sequence"/>
</dbReference>
<dbReference type="OrthoDB" id="1469693at2"/>
<feature type="domain" description="DUF7793" evidence="1">
    <location>
        <begin position="18"/>
        <end position="128"/>
    </location>
</feature>
<evidence type="ECO:0000259" key="1">
    <source>
        <dbReference type="Pfam" id="PF25056"/>
    </source>
</evidence>
<dbReference type="EMBL" id="SETE01000003">
    <property type="protein sequence ID" value="RYM34166.1"/>
    <property type="molecule type" value="Genomic_DNA"/>
</dbReference>
<reference evidence="2 3" key="1">
    <citation type="submission" date="2019-02" db="EMBL/GenBank/DDBJ databases">
        <title>Genome sequence of the sea-ice species Brumimicrobium glaciale.</title>
        <authorList>
            <person name="Bowman J.P."/>
        </authorList>
    </citation>
    <scope>NUCLEOTIDE SEQUENCE [LARGE SCALE GENOMIC DNA]</scope>
    <source>
        <strain evidence="2 3">IC156</strain>
    </source>
</reference>
<evidence type="ECO:0000313" key="3">
    <source>
        <dbReference type="Proteomes" id="UP000293952"/>
    </source>
</evidence>
<keyword evidence="3" id="KW-1185">Reference proteome</keyword>